<sequence>MSSFQIFLRLVNIIFLEEVIADLVQEGHAKRESEVGREFMLRGPNHTKKLEDEFLLRIPTYGG</sequence>
<gene>
    <name evidence="2" type="ORF">RchiOBHm_Chr2g0141321</name>
</gene>
<feature type="signal peptide" evidence="1">
    <location>
        <begin position="1"/>
        <end position="21"/>
    </location>
</feature>
<organism evidence="2 3">
    <name type="scientific">Rosa chinensis</name>
    <name type="common">China rose</name>
    <dbReference type="NCBI Taxonomy" id="74649"/>
    <lineage>
        <taxon>Eukaryota</taxon>
        <taxon>Viridiplantae</taxon>
        <taxon>Streptophyta</taxon>
        <taxon>Embryophyta</taxon>
        <taxon>Tracheophyta</taxon>
        <taxon>Spermatophyta</taxon>
        <taxon>Magnoliopsida</taxon>
        <taxon>eudicotyledons</taxon>
        <taxon>Gunneridae</taxon>
        <taxon>Pentapetalae</taxon>
        <taxon>rosids</taxon>
        <taxon>fabids</taxon>
        <taxon>Rosales</taxon>
        <taxon>Rosaceae</taxon>
        <taxon>Rosoideae</taxon>
        <taxon>Rosoideae incertae sedis</taxon>
        <taxon>Rosa</taxon>
    </lineage>
</organism>
<dbReference type="Proteomes" id="UP000238479">
    <property type="component" value="Chromosome 2"/>
</dbReference>
<protein>
    <submittedName>
        <fullName evidence="2">Uncharacterized protein</fullName>
    </submittedName>
</protein>
<dbReference type="EMBL" id="PDCK01000040">
    <property type="protein sequence ID" value="PRQ51162.1"/>
    <property type="molecule type" value="Genomic_DNA"/>
</dbReference>
<keyword evidence="3" id="KW-1185">Reference proteome</keyword>
<keyword evidence="1" id="KW-0732">Signal</keyword>
<dbReference type="Gramene" id="PRQ51162">
    <property type="protein sequence ID" value="PRQ51162"/>
    <property type="gene ID" value="RchiOBHm_Chr2g0141321"/>
</dbReference>
<name>A0A2P6RXL2_ROSCH</name>
<evidence type="ECO:0000313" key="3">
    <source>
        <dbReference type="Proteomes" id="UP000238479"/>
    </source>
</evidence>
<evidence type="ECO:0000313" key="2">
    <source>
        <dbReference type="EMBL" id="PRQ51162.1"/>
    </source>
</evidence>
<accession>A0A2P6RXL2</accession>
<comment type="caution">
    <text evidence="2">The sequence shown here is derived from an EMBL/GenBank/DDBJ whole genome shotgun (WGS) entry which is preliminary data.</text>
</comment>
<dbReference type="AlphaFoldDB" id="A0A2P6RXL2"/>
<evidence type="ECO:0000256" key="1">
    <source>
        <dbReference type="SAM" id="SignalP"/>
    </source>
</evidence>
<reference evidence="2 3" key="1">
    <citation type="journal article" date="2018" name="Nat. Genet.">
        <title>The Rosa genome provides new insights in the design of modern roses.</title>
        <authorList>
            <person name="Bendahmane M."/>
        </authorList>
    </citation>
    <scope>NUCLEOTIDE SEQUENCE [LARGE SCALE GENOMIC DNA]</scope>
    <source>
        <strain evidence="3">cv. Old Blush</strain>
    </source>
</reference>
<feature type="chain" id="PRO_5015129309" evidence="1">
    <location>
        <begin position="22"/>
        <end position="63"/>
    </location>
</feature>
<proteinExistence type="predicted"/>